<keyword evidence="1" id="KW-0010">Activator</keyword>
<dbReference type="PANTHER" id="PTHR30293:SF0">
    <property type="entry name" value="NITROGEN ASSIMILATION REGULATORY PROTEIN NAC"/>
    <property type="match status" value="1"/>
</dbReference>
<name>A0A4R8LLD3_9BURK</name>
<dbReference type="GO" id="GO:0003700">
    <property type="term" value="F:DNA-binding transcription factor activity"/>
    <property type="evidence" value="ECO:0007669"/>
    <property type="project" value="TreeGrafter"/>
</dbReference>
<evidence type="ECO:0000256" key="1">
    <source>
        <dbReference type="ARBA" id="ARBA00023159"/>
    </source>
</evidence>
<accession>A0A4R8LLD3</accession>
<gene>
    <name evidence="3" type="ORF">BX592_1149</name>
</gene>
<protein>
    <submittedName>
        <fullName evidence="3">LysR substrate binding domain-containing protein</fullName>
    </submittedName>
</protein>
<evidence type="ECO:0000259" key="2">
    <source>
        <dbReference type="Pfam" id="PF03466"/>
    </source>
</evidence>
<dbReference type="Gene3D" id="3.40.190.10">
    <property type="entry name" value="Periplasmic binding protein-like II"/>
    <property type="match status" value="2"/>
</dbReference>
<dbReference type="InterPro" id="IPR005119">
    <property type="entry name" value="LysR_subst-bd"/>
</dbReference>
<dbReference type="GO" id="GO:2000142">
    <property type="term" value="P:regulation of DNA-templated transcription initiation"/>
    <property type="evidence" value="ECO:0007669"/>
    <property type="project" value="TreeGrafter"/>
</dbReference>
<evidence type="ECO:0000313" key="3">
    <source>
        <dbReference type="EMBL" id="TDY45342.1"/>
    </source>
</evidence>
<dbReference type="SUPFAM" id="SSF53850">
    <property type="entry name" value="Periplasmic binding protein-like II"/>
    <property type="match status" value="1"/>
</dbReference>
<evidence type="ECO:0000313" key="4">
    <source>
        <dbReference type="Proteomes" id="UP000295509"/>
    </source>
</evidence>
<dbReference type="EMBL" id="SORE01000014">
    <property type="protein sequence ID" value="TDY45342.1"/>
    <property type="molecule type" value="Genomic_DNA"/>
</dbReference>
<organism evidence="3 4">
    <name type="scientific">Paraburkholderia rhizosphaerae</name>
    <dbReference type="NCBI Taxonomy" id="480658"/>
    <lineage>
        <taxon>Bacteria</taxon>
        <taxon>Pseudomonadati</taxon>
        <taxon>Pseudomonadota</taxon>
        <taxon>Betaproteobacteria</taxon>
        <taxon>Burkholderiales</taxon>
        <taxon>Burkholderiaceae</taxon>
        <taxon>Paraburkholderia</taxon>
    </lineage>
</organism>
<dbReference type="Pfam" id="PF03466">
    <property type="entry name" value="LysR_substrate"/>
    <property type="match status" value="1"/>
</dbReference>
<keyword evidence="4" id="KW-1185">Reference proteome</keyword>
<dbReference type="Proteomes" id="UP000295509">
    <property type="component" value="Unassembled WGS sequence"/>
</dbReference>
<feature type="domain" description="LysR substrate-binding" evidence="2">
    <location>
        <begin position="2"/>
        <end position="184"/>
    </location>
</feature>
<proteinExistence type="predicted"/>
<reference evidence="3 4" key="1">
    <citation type="submission" date="2019-03" db="EMBL/GenBank/DDBJ databases">
        <title>Genomic Encyclopedia of Type Strains, Phase III (KMG-III): the genomes of soil and plant-associated and newly described type strains.</title>
        <authorList>
            <person name="Whitman W."/>
        </authorList>
    </citation>
    <scope>NUCLEOTIDE SEQUENCE [LARGE SCALE GENOMIC DNA]</scope>
    <source>
        <strain evidence="3 4">LMG 29544</strain>
    </source>
</reference>
<sequence length="215" mass="23702">MKAMDEAFPRIRLSLSIDYSDPLLKALLNGEVDVALLYDPAPAKALDMEPLLREPLSLVGLASQGLTDDAPVPVAALGRSPLILPCMHHRLRSLVERACAVEGVEITIAAETHALAVQKSLVVRGYGMTVLPRIAVRDELERSMLSAALIDAPEFARTIALVQPAPSARQTSRQVRCTARVLRECMHDIVLSGDWLGAEWIRHEPDRSRIRSQRF</sequence>
<dbReference type="AlphaFoldDB" id="A0A4R8LLD3"/>
<dbReference type="PANTHER" id="PTHR30293">
    <property type="entry name" value="TRANSCRIPTIONAL REGULATORY PROTEIN NAC-RELATED"/>
    <property type="match status" value="1"/>
</dbReference>
<comment type="caution">
    <text evidence="3">The sequence shown here is derived from an EMBL/GenBank/DDBJ whole genome shotgun (WGS) entry which is preliminary data.</text>
</comment>